<dbReference type="PANTHER" id="PTHR42982:SF1">
    <property type="entry name" value="SEC-INDEPENDENT PROTEIN TRANSLOCASE PROTEIN TATA"/>
    <property type="match status" value="1"/>
</dbReference>
<dbReference type="EMBL" id="DTPI01000028">
    <property type="protein sequence ID" value="HGE66380.1"/>
    <property type="molecule type" value="Genomic_DNA"/>
</dbReference>
<dbReference type="Pfam" id="PF02416">
    <property type="entry name" value="TatA_B_E"/>
    <property type="match status" value="1"/>
</dbReference>
<keyword evidence="6" id="KW-1133">Transmembrane helix</keyword>
<dbReference type="GO" id="GO:0005886">
    <property type="term" value="C:plasma membrane"/>
    <property type="evidence" value="ECO:0007669"/>
    <property type="project" value="UniProtKB-SubCell"/>
</dbReference>
<dbReference type="NCBIfam" id="TIGR01411">
    <property type="entry name" value="tatAE"/>
    <property type="match status" value="1"/>
</dbReference>
<evidence type="ECO:0000256" key="1">
    <source>
        <dbReference type="ARBA" id="ARBA00004162"/>
    </source>
</evidence>
<evidence type="ECO:0000256" key="7">
    <source>
        <dbReference type="ARBA" id="ARBA00023010"/>
    </source>
</evidence>
<evidence type="ECO:0000256" key="3">
    <source>
        <dbReference type="ARBA" id="ARBA00022475"/>
    </source>
</evidence>
<dbReference type="EMBL" id="DRUC01000069">
    <property type="protein sequence ID" value="HHF48481.1"/>
    <property type="molecule type" value="Genomic_DNA"/>
</dbReference>
<dbReference type="EMBL" id="DTAK01000015">
    <property type="protein sequence ID" value="HGU59109.1"/>
    <property type="molecule type" value="Genomic_DNA"/>
</dbReference>
<comment type="subcellular location">
    <subcellularLocation>
        <location evidence="1">Cell membrane</location>
        <topology evidence="1">Single-pass membrane protein</topology>
    </subcellularLocation>
</comment>
<evidence type="ECO:0000313" key="10">
    <source>
        <dbReference type="EMBL" id="HGU59109.1"/>
    </source>
</evidence>
<protein>
    <submittedName>
        <fullName evidence="9">Twin-arginine translocase TatA/TatE family subunit</fullName>
    </submittedName>
</protein>
<evidence type="ECO:0000313" key="9">
    <source>
        <dbReference type="EMBL" id="HGE66380.1"/>
    </source>
</evidence>
<keyword evidence="2" id="KW-0813">Transport</keyword>
<dbReference type="Gene3D" id="1.20.5.3310">
    <property type="match status" value="1"/>
</dbReference>
<evidence type="ECO:0000256" key="4">
    <source>
        <dbReference type="ARBA" id="ARBA00022692"/>
    </source>
</evidence>
<dbReference type="InterPro" id="IPR003369">
    <property type="entry name" value="TatA/B/E"/>
</dbReference>
<accession>A0A7C3YFM1</accession>
<proteinExistence type="predicted"/>
<dbReference type="AlphaFoldDB" id="A0A7C3YFM1"/>
<keyword evidence="7" id="KW-0811">Translocation</keyword>
<keyword evidence="5" id="KW-0653">Protein transport</keyword>
<evidence type="ECO:0000313" key="11">
    <source>
        <dbReference type="EMBL" id="HHF48481.1"/>
    </source>
</evidence>
<keyword evidence="3" id="KW-1003">Cell membrane</keyword>
<organism evidence="9">
    <name type="scientific">Geoglobus ahangari</name>
    <dbReference type="NCBI Taxonomy" id="113653"/>
    <lineage>
        <taxon>Archaea</taxon>
        <taxon>Methanobacteriati</taxon>
        <taxon>Methanobacteriota</taxon>
        <taxon>Archaeoglobi</taxon>
        <taxon>Archaeoglobales</taxon>
        <taxon>Archaeoglobaceae</taxon>
        <taxon>Geoglobus</taxon>
    </lineage>
</organism>
<comment type="caution">
    <text evidence="9">The sequence shown here is derived from an EMBL/GenBank/DDBJ whole genome shotgun (WGS) entry which is preliminary data.</text>
</comment>
<keyword evidence="4" id="KW-0812">Transmembrane</keyword>
<evidence type="ECO:0000256" key="5">
    <source>
        <dbReference type="ARBA" id="ARBA00022927"/>
    </source>
</evidence>
<reference evidence="9" key="1">
    <citation type="journal article" date="2020" name="mSystems">
        <title>Genome- and Community-Level Interaction Insights into Carbon Utilization and Element Cycling Functions of Hydrothermarchaeota in Hydrothermal Sediment.</title>
        <authorList>
            <person name="Zhou Z."/>
            <person name="Liu Y."/>
            <person name="Xu W."/>
            <person name="Pan J."/>
            <person name="Luo Z.H."/>
            <person name="Li M."/>
        </authorList>
    </citation>
    <scope>NUCLEOTIDE SEQUENCE [LARGE SCALE GENOMIC DNA]</scope>
    <source>
        <strain evidence="11">SpSt-10</strain>
        <strain evidence="10">SpSt-62</strain>
        <strain evidence="9">SpSt-97</strain>
    </source>
</reference>
<dbReference type="PANTHER" id="PTHR42982">
    <property type="entry name" value="SEC-INDEPENDENT PROTEIN TRANSLOCASE PROTEIN TATA"/>
    <property type="match status" value="1"/>
</dbReference>
<dbReference type="InterPro" id="IPR006312">
    <property type="entry name" value="TatA/E"/>
</dbReference>
<gene>
    <name evidence="11" type="ORF">ENL48_04805</name>
    <name evidence="10" type="ORF">ENT89_02750</name>
    <name evidence="9" type="ORF">ENX77_04560</name>
</gene>
<dbReference type="GO" id="GO:0043953">
    <property type="term" value="P:protein transport by the Tat complex"/>
    <property type="evidence" value="ECO:0007669"/>
    <property type="project" value="InterPro"/>
</dbReference>
<evidence type="ECO:0000256" key="6">
    <source>
        <dbReference type="ARBA" id="ARBA00022989"/>
    </source>
</evidence>
<keyword evidence="8" id="KW-0472">Membrane</keyword>
<evidence type="ECO:0000256" key="8">
    <source>
        <dbReference type="ARBA" id="ARBA00023136"/>
    </source>
</evidence>
<name>A0A7C3YFM1_9EURY</name>
<evidence type="ECO:0000256" key="2">
    <source>
        <dbReference type="ARBA" id="ARBA00022448"/>
    </source>
</evidence>
<sequence length="104" mass="11837">MIGPNELMIILLLIVILFGGSKLPEIARNLGKASGEFKKAQREAEIELIEFERKLREGKFKSQDEKRKKLEEIAKSLKIDTEGLSDDELIEKIKEALTKEKAEP</sequence>